<dbReference type="Pfam" id="PF23247">
    <property type="entry name" value="LRR_RPS2"/>
    <property type="match status" value="5"/>
</dbReference>
<dbReference type="Gene3D" id="1.10.10.10">
    <property type="entry name" value="Winged helix-like DNA-binding domain superfamily/Winged helix DNA-binding domain"/>
    <property type="match status" value="1"/>
</dbReference>
<dbReference type="OrthoDB" id="3794806at2759"/>
<keyword evidence="2" id="KW-0433">Leucine-rich repeat</keyword>
<dbReference type="PRINTS" id="PR00364">
    <property type="entry name" value="DISEASERSIST"/>
</dbReference>
<feature type="coiled-coil region" evidence="6">
    <location>
        <begin position="33"/>
        <end position="60"/>
    </location>
</feature>
<feature type="domain" description="Disease resistance protein At4g27190-like leucine-rich repeats" evidence="8">
    <location>
        <begin position="727"/>
        <end position="808"/>
    </location>
</feature>
<dbReference type="Gene3D" id="3.40.50.300">
    <property type="entry name" value="P-loop containing nucleotide triphosphate hydrolases"/>
    <property type="match status" value="1"/>
</dbReference>
<evidence type="ECO:0000256" key="4">
    <source>
        <dbReference type="ARBA" id="ARBA00022821"/>
    </source>
</evidence>
<dbReference type="PANTHER" id="PTHR33463">
    <property type="entry name" value="NB-ARC DOMAIN-CONTAINING PROTEIN-RELATED"/>
    <property type="match status" value="1"/>
</dbReference>
<dbReference type="InterPro" id="IPR027417">
    <property type="entry name" value="P-loop_NTPase"/>
</dbReference>
<accession>A0A9K3MZY1</accession>
<evidence type="ECO:0000256" key="6">
    <source>
        <dbReference type="SAM" id="Coils"/>
    </source>
</evidence>
<dbReference type="Pfam" id="PF00931">
    <property type="entry name" value="NB-ARC"/>
    <property type="match status" value="1"/>
</dbReference>
<dbReference type="InterPro" id="IPR050905">
    <property type="entry name" value="Plant_NBS-LRR"/>
</dbReference>
<dbReference type="Gene3D" id="3.80.10.10">
    <property type="entry name" value="Ribonuclease Inhibitor"/>
    <property type="match status" value="4"/>
</dbReference>
<dbReference type="GO" id="GO:0005524">
    <property type="term" value="F:ATP binding"/>
    <property type="evidence" value="ECO:0007669"/>
    <property type="project" value="UniProtKB-KW"/>
</dbReference>
<keyword evidence="9" id="KW-0378">Hydrolase</keyword>
<keyword evidence="3" id="KW-0677">Repeat</keyword>
<dbReference type="Gene3D" id="1.10.8.430">
    <property type="entry name" value="Helical domain of apoptotic protease-activating factors"/>
    <property type="match status" value="1"/>
</dbReference>
<dbReference type="GO" id="GO:0016787">
    <property type="term" value="F:hydrolase activity"/>
    <property type="evidence" value="ECO:0007669"/>
    <property type="project" value="UniProtKB-KW"/>
</dbReference>
<gene>
    <name evidence="9" type="ORF">HanXRQr2_Chr11g0490201</name>
</gene>
<evidence type="ECO:0000313" key="10">
    <source>
        <dbReference type="Proteomes" id="UP000215914"/>
    </source>
</evidence>
<proteinExistence type="inferred from homology"/>
<dbReference type="InterPro" id="IPR057135">
    <property type="entry name" value="At4g27190-like_LRR"/>
</dbReference>
<evidence type="ECO:0000259" key="7">
    <source>
        <dbReference type="Pfam" id="PF00931"/>
    </source>
</evidence>
<evidence type="ECO:0000256" key="1">
    <source>
        <dbReference type="ARBA" id="ARBA00008894"/>
    </source>
</evidence>
<keyword evidence="6" id="KW-0175">Coiled coil</keyword>
<keyword evidence="5" id="KW-0067">ATP-binding</keyword>
<comment type="caution">
    <text evidence="9">The sequence shown here is derived from an EMBL/GenBank/DDBJ whole genome shotgun (WGS) entry which is preliminary data.</text>
</comment>
<organism evidence="9 10">
    <name type="scientific">Helianthus annuus</name>
    <name type="common">Common sunflower</name>
    <dbReference type="NCBI Taxonomy" id="4232"/>
    <lineage>
        <taxon>Eukaryota</taxon>
        <taxon>Viridiplantae</taxon>
        <taxon>Streptophyta</taxon>
        <taxon>Embryophyta</taxon>
        <taxon>Tracheophyta</taxon>
        <taxon>Spermatophyta</taxon>
        <taxon>Magnoliopsida</taxon>
        <taxon>eudicotyledons</taxon>
        <taxon>Gunneridae</taxon>
        <taxon>Pentapetalae</taxon>
        <taxon>asterids</taxon>
        <taxon>campanulids</taxon>
        <taxon>Asterales</taxon>
        <taxon>Asteraceae</taxon>
        <taxon>Asteroideae</taxon>
        <taxon>Heliantheae alliance</taxon>
        <taxon>Heliantheae</taxon>
        <taxon>Helianthus</taxon>
    </lineage>
</organism>
<feature type="domain" description="Disease resistance protein At4g27190-like leucine-rich repeats" evidence="8">
    <location>
        <begin position="1070"/>
        <end position="1195"/>
    </location>
</feature>
<evidence type="ECO:0000256" key="5">
    <source>
        <dbReference type="ARBA" id="ARBA00022840"/>
    </source>
</evidence>
<dbReference type="SUPFAM" id="SSF52540">
    <property type="entry name" value="P-loop containing nucleoside triphosphate hydrolases"/>
    <property type="match status" value="1"/>
</dbReference>
<dbReference type="PANTHER" id="PTHR33463:SF96">
    <property type="entry name" value="LEUCINE-RICH REPEAT DOMAIN, L DOMAIN-LIKE PROTEIN-RELATED"/>
    <property type="match status" value="1"/>
</dbReference>
<dbReference type="SUPFAM" id="SSF52058">
    <property type="entry name" value="L domain-like"/>
    <property type="match status" value="3"/>
</dbReference>
<protein>
    <submittedName>
        <fullName evidence="9">P-loop containing nucleoside triphosphate hydrolase, leucine-rich repeat domain superfamily</fullName>
    </submittedName>
</protein>
<keyword evidence="4" id="KW-0611">Plant defense</keyword>
<feature type="domain" description="NB-ARC" evidence="7">
    <location>
        <begin position="162"/>
        <end position="326"/>
    </location>
</feature>
<dbReference type="GO" id="GO:0006952">
    <property type="term" value="P:defense response"/>
    <property type="evidence" value="ECO:0007669"/>
    <property type="project" value="UniProtKB-KW"/>
</dbReference>
<dbReference type="GO" id="GO:0043531">
    <property type="term" value="F:ADP binding"/>
    <property type="evidence" value="ECO:0007669"/>
    <property type="project" value="InterPro"/>
</dbReference>
<evidence type="ECO:0000313" key="9">
    <source>
        <dbReference type="EMBL" id="KAF5781984.1"/>
    </source>
</evidence>
<name>A0A9K3MZY1_HELAN</name>
<dbReference type="Gramene" id="mRNA:HanXRQr2_Chr11g0490201">
    <property type="protein sequence ID" value="mRNA:HanXRQr2_Chr11g0490201"/>
    <property type="gene ID" value="HanXRQr2_Chr11g0490201"/>
</dbReference>
<dbReference type="InterPro" id="IPR002182">
    <property type="entry name" value="NB-ARC"/>
</dbReference>
<feature type="domain" description="Disease resistance protein At4g27190-like leucine-rich repeats" evidence="8">
    <location>
        <begin position="1269"/>
        <end position="1385"/>
    </location>
</feature>
<dbReference type="EMBL" id="MNCJ02000326">
    <property type="protein sequence ID" value="KAF5781984.1"/>
    <property type="molecule type" value="Genomic_DNA"/>
</dbReference>
<feature type="domain" description="Disease resistance protein At4g27190-like leucine-rich repeats" evidence="8">
    <location>
        <begin position="1501"/>
        <end position="1633"/>
    </location>
</feature>
<feature type="domain" description="Disease resistance protein At4g27190-like leucine-rich repeats" evidence="8">
    <location>
        <begin position="891"/>
        <end position="1042"/>
    </location>
</feature>
<dbReference type="InterPro" id="IPR036388">
    <property type="entry name" value="WH-like_DNA-bd_sf"/>
</dbReference>
<reference evidence="9" key="2">
    <citation type="submission" date="2020-06" db="EMBL/GenBank/DDBJ databases">
        <title>Helianthus annuus Genome sequencing and assembly Release 2.</title>
        <authorList>
            <person name="Gouzy J."/>
            <person name="Langlade N."/>
            <person name="Munos S."/>
        </authorList>
    </citation>
    <scope>NUCLEOTIDE SEQUENCE</scope>
    <source>
        <tissue evidence="9">Leaves</tissue>
    </source>
</reference>
<comment type="similarity">
    <text evidence="1">Belongs to the disease resistance NB-LRR family.</text>
</comment>
<reference evidence="9" key="1">
    <citation type="journal article" date="2017" name="Nature">
        <title>The sunflower genome provides insights into oil metabolism, flowering and Asterid evolution.</title>
        <authorList>
            <person name="Badouin H."/>
            <person name="Gouzy J."/>
            <person name="Grassa C.J."/>
            <person name="Murat F."/>
            <person name="Staton S.E."/>
            <person name="Cottret L."/>
            <person name="Lelandais-Briere C."/>
            <person name="Owens G.L."/>
            <person name="Carrere S."/>
            <person name="Mayjonade B."/>
            <person name="Legrand L."/>
            <person name="Gill N."/>
            <person name="Kane N.C."/>
            <person name="Bowers J.E."/>
            <person name="Hubner S."/>
            <person name="Bellec A."/>
            <person name="Berard A."/>
            <person name="Berges H."/>
            <person name="Blanchet N."/>
            <person name="Boniface M.C."/>
            <person name="Brunel D."/>
            <person name="Catrice O."/>
            <person name="Chaidir N."/>
            <person name="Claudel C."/>
            <person name="Donnadieu C."/>
            <person name="Faraut T."/>
            <person name="Fievet G."/>
            <person name="Helmstetter N."/>
            <person name="King M."/>
            <person name="Knapp S.J."/>
            <person name="Lai Z."/>
            <person name="Le Paslier M.C."/>
            <person name="Lippi Y."/>
            <person name="Lorenzon L."/>
            <person name="Mandel J.R."/>
            <person name="Marage G."/>
            <person name="Marchand G."/>
            <person name="Marquand E."/>
            <person name="Bret-Mestries E."/>
            <person name="Morien E."/>
            <person name="Nambeesan S."/>
            <person name="Nguyen T."/>
            <person name="Pegot-Espagnet P."/>
            <person name="Pouilly N."/>
            <person name="Raftis F."/>
            <person name="Sallet E."/>
            <person name="Schiex T."/>
            <person name="Thomas J."/>
            <person name="Vandecasteele C."/>
            <person name="Vares D."/>
            <person name="Vear F."/>
            <person name="Vautrin S."/>
            <person name="Crespi M."/>
            <person name="Mangin B."/>
            <person name="Burke J.M."/>
            <person name="Salse J."/>
            <person name="Munos S."/>
            <person name="Vincourt P."/>
            <person name="Rieseberg L.H."/>
            <person name="Langlade N.B."/>
        </authorList>
    </citation>
    <scope>NUCLEOTIDE SEQUENCE</scope>
    <source>
        <tissue evidence="9">Leaves</tissue>
    </source>
</reference>
<keyword evidence="10" id="KW-1185">Reference proteome</keyword>
<sequence>MDFVSPIISPIVESLMLPIKKHMGFLVSSTKYVNDMDAKMRQLKDIAREVQRKCDTAVANTEVVPERVELWLEDVNRTNERAQSIETGRIGCFNVSKRYKTGKRSSNILKEIEDLEKRESNIKFTNEKKSLAKVLSTSTPTTSVPNGAQNNLVSRDLLFNDALKFLQPNNETQNMIALCGMGGVGKTTLMEQLKKTVEDSKMFDWVVKVVLGENPNPISLQRAIAEYIREDLSETTRDARADRLRKVFEGMSQQGQKKILIIMDDVWKEVDLKDIGLANPLPNGFKLLFTSRFEYVCTQMGVKTDSIIRVGTLSDAEAETFFFGIVGPFILDGDDLELQKVGEDIVKKCGGLPIALKTIANNLRDDVKDAWKEALSNLQRHDLQDLNDIVHKVFEMSYNNLKNEDDKALFILCGLFPDDFDIHIEDLIRYGWGLQLFSKVPTLAQARRRTNICVNRLIRANLLTKSELLGCVKMHDLVRAFVLSNFSKVKQASIVNHDNMLLQPLTKEAKESYERILIKCSDLSKFPTHFVYSNLSLLILMGRNNLIKFPKDIFEKMENLEVISYENMGNPLLPVTLEHSTKLRTLCLRSCSLVDDLSFIGSLCNLETLSFADCNIRRLPQAIGRLKNLKLLDLTGCVDLCIDDGVFQNLDSLEELYMRASQGRPIRFTYANCEELEKLSQHLSTLELEFFENNAQPRNVCFKKLERFRISIGCELQCDEIYSFRNSMKFVVDCNELRECKISELFEKVEELQLQVNDMIHLEDVSMNHLFSNLRVLHVSKCKDLTYLFTVDMASDLKKLERLTISECPNLKSLICENSGARVIEFKKLNFMYLKNLPNMISLCENLIKLPEMVELKLFGLPNFTSIYQDINNDACTMKPLLKKEVVIPKLEKLDISTMDSLKQIWPCDKSTTQKNNASMLRKIIVRKCDSLMNIFPCNPFPLLNHLEELKVLNCGSIEVLFNIDFESFNGMGEYSCSRLRSIKVEYLGKLKELWRMRGVNSSDIIINGFKGVESIEITECKSFTNIFTPTTTNFDLGALTTYITRNSGCKMKETDTKNMIRSDQESQIDVAYPSYLLHMCHRLHRLALTCDERVEKVVFDMDSPSSRQLASIQPPPLLLPYLKVLKLRDLKQIRHVWKCNWSKLLILQHQPLQFPFQNLTDIYLQSCHKLKYLFSPLMAKSLSKLKLVKINDCNGIEEVISSRDDEKGETSTSTSSHQNTELFPHFGTLEIGYMPCLKSIDCSDTGHDQIKRAEVIGACWSLCQYPTKILIYNCDALSSLIPWYALGQMKRLQELEVKLCMTMMEVFESESINNSNNNLDEQSAATGTTLTNAMLKNITSVVVPQLSNLKSVSIHECDLLQHIFTFSTLESLKQLKVLRVMKCKTIQVIVKEENETSPKVVVFPRLETLKLDDLPNLKGFFMGMNDFRWPSLHNVLINKCPQLIMFTSGQSKTPKLEYIETSLGKYSLECGLNFDGRINNKLETTFSTSSDSSISKGMPFSFHNLTEINIEERDVKTIIPSHALLQLQKLEQITIKLCFQIKEVFEVASEGTKNIGLSESQTIVKIPNLTQVHLDGLYDLKYLWKSTRWLALEFPKLTSVSIEDCYSLKHVFTCSMVGSLVQLQVLRIMACDNIEVIVKEEEECDTKVNEIMLPCLKSLKLECLPSLNGFCLGKEAFSLPTLDNLKIYDCPAVTDFTKGHLYTPELEVIDTTFGKCYVKTHLNSFIKTKQEEGYKF</sequence>
<evidence type="ECO:0000256" key="2">
    <source>
        <dbReference type="ARBA" id="ARBA00022614"/>
    </source>
</evidence>
<dbReference type="Proteomes" id="UP000215914">
    <property type="component" value="Unassembled WGS sequence"/>
</dbReference>
<evidence type="ECO:0000259" key="8">
    <source>
        <dbReference type="Pfam" id="PF23247"/>
    </source>
</evidence>
<evidence type="ECO:0000256" key="3">
    <source>
        <dbReference type="ARBA" id="ARBA00022737"/>
    </source>
</evidence>
<dbReference type="InterPro" id="IPR032675">
    <property type="entry name" value="LRR_dom_sf"/>
</dbReference>
<keyword evidence="5" id="KW-0547">Nucleotide-binding</keyword>
<dbReference type="InterPro" id="IPR042197">
    <property type="entry name" value="Apaf_helical"/>
</dbReference>